<evidence type="ECO:0000313" key="1">
    <source>
        <dbReference type="EMBL" id="RAW51358.1"/>
    </source>
</evidence>
<reference evidence="3 4" key="1">
    <citation type="submission" date="2018-02" db="EMBL/GenBank/DDBJ databases">
        <title>Complete genome sequencing of Faecalibacterium prausnitzii strains isolated from the human gut.</title>
        <authorList>
            <person name="Fitzgerald B.C."/>
            <person name="Shkoporov A.N."/>
            <person name="Ross P.R."/>
            <person name="Hill C."/>
        </authorList>
    </citation>
    <scope>NUCLEOTIDE SEQUENCE [LARGE SCALE GENOMIC DNA]</scope>
    <source>
        <strain evidence="2 3">APC923/61-1</strain>
        <strain evidence="1 4">APC942/8-14-2</strain>
    </source>
</reference>
<dbReference type="EMBL" id="PRKZ01000002">
    <property type="protein sequence ID" value="RAW51358.1"/>
    <property type="molecule type" value="Genomic_DNA"/>
</dbReference>
<evidence type="ECO:0000313" key="3">
    <source>
        <dbReference type="Proteomes" id="UP000250583"/>
    </source>
</evidence>
<dbReference type="Proteomes" id="UP000251634">
    <property type="component" value="Unassembled WGS sequence"/>
</dbReference>
<proteinExistence type="predicted"/>
<comment type="caution">
    <text evidence="1">The sequence shown here is derived from an EMBL/GenBank/DDBJ whole genome shotgun (WGS) entry which is preliminary data.</text>
</comment>
<dbReference type="Proteomes" id="UP000250583">
    <property type="component" value="Unassembled WGS sequence"/>
</dbReference>
<dbReference type="OrthoDB" id="2004844at2"/>
<gene>
    <name evidence="2" type="ORF">C4N22_04590</name>
    <name evidence="1" type="ORF">C4N25_05045</name>
</gene>
<evidence type="ECO:0000313" key="2">
    <source>
        <dbReference type="EMBL" id="RAW60188.1"/>
    </source>
</evidence>
<dbReference type="EMBL" id="PRLE01000002">
    <property type="protein sequence ID" value="RAW60188.1"/>
    <property type="molecule type" value="Genomic_DNA"/>
</dbReference>
<sequence length="151" mass="17072">MREIQIAQNKTLKLTNVLARKIEAEEFANLQIVLTQMQNFMKSNNAQPIGPMIQCVKIPGGPNPQPEVYMMQQTTQLIPRMEPGYTQDAVLRVRGCLYAHYTGPMSQSGLASQKLNIFAFENELELNGNVYTIFVNQDDDDAVVDVFMETK</sequence>
<dbReference type="RefSeq" id="WP_022256196.1">
    <property type="nucleotide sequence ID" value="NZ_DAWEON010000029.1"/>
</dbReference>
<protein>
    <submittedName>
        <fullName evidence="1">Uncharacterized protein</fullName>
    </submittedName>
</protein>
<dbReference type="AlphaFoldDB" id="A0A329TRN4"/>
<organism evidence="1 4">
    <name type="scientific">Faecalibacterium prausnitzii</name>
    <dbReference type="NCBI Taxonomy" id="853"/>
    <lineage>
        <taxon>Bacteria</taxon>
        <taxon>Bacillati</taxon>
        <taxon>Bacillota</taxon>
        <taxon>Clostridia</taxon>
        <taxon>Eubacteriales</taxon>
        <taxon>Oscillospiraceae</taxon>
        <taxon>Faecalibacterium</taxon>
    </lineage>
</organism>
<accession>A0A329TRN4</accession>
<evidence type="ECO:0000313" key="4">
    <source>
        <dbReference type="Proteomes" id="UP000251634"/>
    </source>
</evidence>
<name>A0A329TRN4_9FIRM</name>